<sequence length="173" mass="20621">MECKLRFTFKVIASPRDRKTNVIAITLIKTEENTSYILPQDMIHVGEHVEIMETEVYKRVRKSLSQRGQERSVWITLKENLKHRYLDEEGNIIFNDIYLEQVVEENKIGEPARKKENQLETFEKECRRFDIEENIDKIETSRLCIDFRDLNKIIIPQAQPFPLINDLIIKTRN</sequence>
<comment type="caution">
    <text evidence="1">The sequence shown here is derived from an EMBL/GenBank/DDBJ whole genome shotgun (WGS) entry which is preliminary data.</text>
</comment>
<dbReference type="GO" id="GO:0071897">
    <property type="term" value="P:DNA biosynthetic process"/>
    <property type="evidence" value="ECO:0007669"/>
    <property type="project" value="UniProtKB-ARBA"/>
</dbReference>
<organism evidence="1 2">
    <name type="scientific">Microctonus aethiopoides</name>
    <dbReference type="NCBI Taxonomy" id="144406"/>
    <lineage>
        <taxon>Eukaryota</taxon>
        <taxon>Metazoa</taxon>
        <taxon>Ecdysozoa</taxon>
        <taxon>Arthropoda</taxon>
        <taxon>Hexapoda</taxon>
        <taxon>Insecta</taxon>
        <taxon>Pterygota</taxon>
        <taxon>Neoptera</taxon>
        <taxon>Endopterygota</taxon>
        <taxon>Hymenoptera</taxon>
        <taxon>Apocrita</taxon>
        <taxon>Ichneumonoidea</taxon>
        <taxon>Braconidae</taxon>
        <taxon>Euphorinae</taxon>
        <taxon>Microctonus</taxon>
    </lineage>
</organism>
<proteinExistence type="predicted"/>
<gene>
    <name evidence="1" type="ORF">PV328_012370</name>
</gene>
<dbReference type="AlphaFoldDB" id="A0AA39KPK7"/>
<evidence type="ECO:0000313" key="1">
    <source>
        <dbReference type="EMBL" id="KAK0169180.1"/>
    </source>
</evidence>
<dbReference type="EMBL" id="JAQQBS010001067">
    <property type="protein sequence ID" value="KAK0169180.1"/>
    <property type="molecule type" value="Genomic_DNA"/>
</dbReference>
<name>A0AA39KPK7_9HYME</name>
<dbReference type="SUPFAM" id="SSF56672">
    <property type="entry name" value="DNA/RNA polymerases"/>
    <property type="match status" value="1"/>
</dbReference>
<dbReference type="Gene3D" id="3.10.10.10">
    <property type="entry name" value="HIV Type 1 Reverse Transcriptase, subunit A, domain 1"/>
    <property type="match status" value="1"/>
</dbReference>
<reference evidence="1" key="1">
    <citation type="journal article" date="2023" name="bioRxiv">
        <title>Scaffold-level genome assemblies of two parasitoid biocontrol wasps reveal the parthenogenesis mechanism and an associated novel virus.</title>
        <authorList>
            <person name="Inwood S."/>
            <person name="Skelly J."/>
            <person name="Guhlin J."/>
            <person name="Harrop T."/>
            <person name="Goldson S."/>
            <person name="Dearden P."/>
        </authorList>
    </citation>
    <scope>NUCLEOTIDE SEQUENCE</scope>
    <source>
        <strain evidence="1">Irish</strain>
        <tissue evidence="1">Whole body</tissue>
    </source>
</reference>
<feature type="non-terminal residue" evidence="1">
    <location>
        <position position="173"/>
    </location>
</feature>
<keyword evidence="2" id="KW-1185">Reference proteome</keyword>
<reference evidence="1" key="2">
    <citation type="submission" date="2023-03" db="EMBL/GenBank/DDBJ databases">
        <authorList>
            <person name="Inwood S.N."/>
            <person name="Skelly J.G."/>
            <person name="Guhlin J."/>
            <person name="Harrop T.W.R."/>
            <person name="Goldson S.G."/>
            <person name="Dearden P.K."/>
        </authorList>
    </citation>
    <scope>NUCLEOTIDE SEQUENCE</scope>
    <source>
        <strain evidence="1">Irish</strain>
        <tissue evidence="1">Whole body</tissue>
    </source>
</reference>
<protein>
    <submittedName>
        <fullName evidence="1">Uncharacterized protein</fullName>
    </submittedName>
</protein>
<dbReference type="Proteomes" id="UP001168990">
    <property type="component" value="Unassembled WGS sequence"/>
</dbReference>
<dbReference type="InterPro" id="IPR043502">
    <property type="entry name" value="DNA/RNA_pol_sf"/>
</dbReference>
<evidence type="ECO:0000313" key="2">
    <source>
        <dbReference type="Proteomes" id="UP001168990"/>
    </source>
</evidence>
<accession>A0AA39KPK7</accession>